<dbReference type="InterPro" id="IPR012337">
    <property type="entry name" value="RNaseH-like_sf"/>
</dbReference>
<keyword evidence="2" id="KW-0175">Coiled coil</keyword>
<feature type="region of interest" description="Disordered" evidence="3">
    <location>
        <begin position="632"/>
        <end position="677"/>
    </location>
</feature>
<feature type="compositionally biased region" description="Polar residues" evidence="3">
    <location>
        <begin position="646"/>
        <end position="661"/>
    </location>
</feature>
<accession>A0ABQ5I2G9</accession>
<comment type="caution">
    <text evidence="5">The sequence shown here is derived from an EMBL/GenBank/DDBJ whole genome shotgun (WGS) entry which is preliminary data.</text>
</comment>
<keyword evidence="1" id="KW-0645">Protease</keyword>
<feature type="compositionally biased region" description="Low complexity" evidence="3">
    <location>
        <begin position="662"/>
        <end position="677"/>
    </location>
</feature>
<dbReference type="Proteomes" id="UP001151760">
    <property type="component" value="Unassembled WGS sequence"/>
</dbReference>
<feature type="compositionally biased region" description="Low complexity" evidence="3">
    <location>
        <begin position="634"/>
        <end position="645"/>
    </location>
</feature>
<dbReference type="PANTHER" id="PTHR42648">
    <property type="entry name" value="TRANSPOSASE, PUTATIVE-RELATED"/>
    <property type="match status" value="1"/>
</dbReference>
<dbReference type="InterPro" id="IPR039537">
    <property type="entry name" value="Retrotran_Ty1/copia-like"/>
</dbReference>
<dbReference type="Gene3D" id="3.30.420.10">
    <property type="entry name" value="Ribonuclease H-like superfamily/Ribonuclease H"/>
    <property type="match status" value="1"/>
</dbReference>
<feature type="compositionally biased region" description="Polar residues" evidence="3">
    <location>
        <begin position="235"/>
        <end position="250"/>
    </location>
</feature>
<sequence length="736" mass="83476">MHDKMKDPECVTYKVKIAPPDYSKENYLATFTPQKQLTPEQIFWSQDIIKIKAEALKEQTTASRPTKALTVYPPNTPATLVPRVLPTKRERGFEQTKACYLTEVIPFFKTLKEHFEGIQKALTKEVKELKEIFEELEAEVDQHVVDRKHDEIKQKNLLIANDNLIVDCLFKDVFHVATTSELNVSSFTEMHDAHTSLKARCLELEVELSDLRDNHDELIKWFSNHETNVLVPPSTGVNSCTDASGSQPRSNTKKNRILPAKSVNMKKVEEHPRIIKSSLKTTNRVDSSISYKHTVVQFILWYLDSGCSKHMTGDRSRLRNFVKKFIRTVRFENDHFGAIMGYGDYVIGESVISRVYYVEGLGHNLFSVGQFCDSNLEVAFRKHACYVRDTDGVKIIKGSRGSNLYTISIEDMLKSSPICLLSKASKNKSWLRHRRLNHLNFGKSKKHTHKPKTENTNLEVLNTLHMDLCGLMRVQTINGKKYILVIVDDYSRFTWVTFFRLKDGTLEVVIKFLKQIQVGLNKTVRNIRTNNGTEFFNKDLTDYYERVGIFHQKTVPRTPQQNDIVERQNHTLVEAAKTMLIFSKAPMFIWAEVVATAVFGALCYPTNDREDLRKLQPTADIGIFIGYAPSRKGPVSPAPAVEVPVNSTGTPSSTTIDQDATSPSHSPSSSALQSPSLHQGIAAESTLMKDNPFAPTDNDPFINMFALEPRSEASSSEDLSSTESPYVSQTLHHLRK</sequence>
<dbReference type="Pfam" id="PF00665">
    <property type="entry name" value="rve"/>
    <property type="match status" value="1"/>
</dbReference>
<feature type="domain" description="Integrase catalytic" evidence="4">
    <location>
        <begin position="447"/>
        <end position="637"/>
    </location>
</feature>
<dbReference type="InterPro" id="IPR036397">
    <property type="entry name" value="RNaseH_sf"/>
</dbReference>
<evidence type="ECO:0000259" key="4">
    <source>
        <dbReference type="PROSITE" id="PS50994"/>
    </source>
</evidence>
<protein>
    <submittedName>
        <fullName evidence="5">Retrovirus-related pol polyprotein from transposon TNT 1-94</fullName>
    </submittedName>
</protein>
<gene>
    <name evidence="5" type="ORF">Tco_1083088</name>
</gene>
<evidence type="ECO:0000256" key="2">
    <source>
        <dbReference type="SAM" id="Coils"/>
    </source>
</evidence>
<proteinExistence type="predicted"/>
<feature type="region of interest" description="Disordered" evidence="3">
    <location>
        <begin position="233"/>
        <end position="253"/>
    </location>
</feature>
<dbReference type="PANTHER" id="PTHR42648:SF18">
    <property type="entry name" value="RETROTRANSPOSON, UNCLASSIFIED-LIKE PROTEIN"/>
    <property type="match status" value="1"/>
</dbReference>
<feature type="compositionally biased region" description="Polar residues" evidence="3">
    <location>
        <begin position="725"/>
        <end position="736"/>
    </location>
</feature>
<dbReference type="PROSITE" id="PS50994">
    <property type="entry name" value="INTEGRASE"/>
    <property type="match status" value="1"/>
</dbReference>
<reference evidence="5" key="1">
    <citation type="journal article" date="2022" name="Int. J. Mol. Sci.">
        <title>Draft Genome of Tanacetum Coccineum: Genomic Comparison of Closely Related Tanacetum-Family Plants.</title>
        <authorList>
            <person name="Yamashiro T."/>
            <person name="Shiraishi A."/>
            <person name="Nakayama K."/>
            <person name="Satake H."/>
        </authorList>
    </citation>
    <scope>NUCLEOTIDE SEQUENCE</scope>
</reference>
<evidence type="ECO:0000256" key="1">
    <source>
        <dbReference type="ARBA" id="ARBA00022670"/>
    </source>
</evidence>
<evidence type="ECO:0000313" key="6">
    <source>
        <dbReference type="Proteomes" id="UP001151760"/>
    </source>
</evidence>
<dbReference type="InterPro" id="IPR001584">
    <property type="entry name" value="Integrase_cat-core"/>
</dbReference>
<evidence type="ECO:0000313" key="5">
    <source>
        <dbReference type="EMBL" id="GJT94243.1"/>
    </source>
</evidence>
<keyword evidence="1" id="KW-0378">Hydrolase</keyword>
<reference evidence="5" key="2">
    <citation type="submission" date="2022-01" db="EMBL/GenBank/DDBJ databases">
        <authorList>
            <person name="Yamashiro T."/>
            <person name="Shiraishi A."/>
            <person name="Satake H."/>
            <person name="Nakayama K."/>
        </authorList>
    </citation>
    <scope>NUCLEOTIDE SEQUENCE</scope>
</reference>
<feature type="region of interest" description="Disordered" evidence="3">
    <location>
        <begin position="689"/>
        <end position="736"/>
    </location>
</feature>
<keyword evidence="6" id="KW-1185">Reference proteome</keyword>
<organism evidence="5 6">
    <name type="scientific">Tanacetum coccineum</name>
    <dbReference type="NCBI Taxonomy" id="301880"/>
    <lineage>
        <taxon>Eukaryota</taxon>
        <taxon>Viridiplantae</taxon>
        <taxon>Streptophyta</taxon>
        <taxon>Embryophyta</taxon>
        <taxon>Tracheophyta</taxon>
        <taxon>Spermatophyta</taxon>
        <taxon>Magnoliopsida</taxon>
        <taxon>eudicotyledons</taxon>
        <taxon>Gunneridae</taxon>
        <taxon>Pentapetalae</taxon>
        <taxon>asterids</taxon>
        <taxon>campanulids</taxon>
        <taxon>Asterales</taxon>
        <taxon>Asteraceae</taxon>
        <taxon>Asteroideae</taxon>
        <taxon>Anthemideae</taxon>
        <taxon>Anthemidinae</taxon>
        <taxon>Tanacetum</taxon>
    </lineage>
</organism>
<name>A0ABQ5I2G9_9ASTR</name>
<dbReference type="InterPro" id="IPR054722">
    <property type="entry name" value="PolX-like_BBD"/>
</dbReference>
<evidence type="ECO:0000256" key="3">
    <source>
        <dbReference type="SAM" id="MobiDB-lite"/>
    </source>
</evidence>
<feature type="compositionally biased region" description="Low complexity" evidence="3">
    <location>
        <begin position="712"/>
        <end position="724"/>
    </location>
</feature>
<dbReference type="Pfam" id="PF22936">
    <property type="entry name" value="Pol_BBD"/>
    <property type="match status" value="1"/>
</dbReference>
<feature type="coiled-coil region" evidence="2">
    <location>
        <begin position="119"/>
        <end position="146"/>
    </location>
</feature>
<dbReference type="SUPFAM" id="SSF53098">
    <property type="entry name" value="Ribonuclease H-like"/>
    <property type="match status" value="1"/>
</dbReference>
<dbReference type="EMBL" id="BQNB010020277">
    <property type="protein sequence ID" value="GJT94243.1"/>
    <property type="molecule type" value="Genomic_DNA"/>
</dbReference>